<evidence type="ECO:0000313" key="3">
    <source>
        <dbReference type="Proteomes" id="UP000006727"/>
    </source>
</evidence>
<dbReference type="EMBL" id="ABEU02000004">
    <property type="protein sequence ID" value="PNR55992.1"/>
    <property type="molecule type" value="Genomic_DNA"/>
</dbReference>
<proteinExistence type="predicted"/>
<reference evidence="1 3" key="1">
    <citation type="journal article" date="2008" name="Science">
        <title>The Physcomitrella genome reveals evolutionary insights into the conquest of land by plants.</title>
        <authorList>
            <person name="Rensing S."/>
            <person name="Lang D."/>
            <person name="Zimmer A."/>
            <person name="Terry A."/>
            <person name="Salamov A."/>
            <person name="Shapiro H."/>
            <person name="Nishiyama T."/>
            <person name="Perroud P.-F."/>
            <person name="Lindquist E."/>
            <person name="Kamisugi Y."/>
            <person name="Tanahashi T."/>
            <person name="Sakakibara K."/>
            <person name="Fujita T."/>
            <person name="Oishi K."/>
            <person name="Shin-I T."/>
            <person name="Kuroki Y."/>
            <person name="Toyoda A."/>
            <person name="Suzuki Y."/>
            <person name="Hashimoto A."/>
            <person name="Yamaguchi K."/>
            <person name="Sugano A."/>
            <person name="Kohara Y."/>
            <person name="Fujiyama A."/>
            <person name="Anterola A."/>
            <person name="Aoki S."/>
            <person name="Ashton N."/>
            <person name="Barbazuk W.B."/>
            <person name="Barker E."/>
            <person name="Bennetzen J."/>
            <person name="Bezanilla M."/>
            <person name="Blankenship R."/>
            <person name="Cho S.H."/>
            <person name="Dutcher S."/>
            <person name="Estelle M."/>
            <person name="Fawcett J.A."/>
            <person name="Gundlach H."/>
            <person name="Hanada K."/>
            <person name="Heyl A."/>
            <person name="Hicks K.A."/>
            <person name="Hugh J."/>
            <person name="Lohr M."/>
            <person name="Mayer K."/>
            <person name="Melkozernov A."/>
            <person name="Murata T."/>
            <person name="Nelson D."/>
            <person name="Pils B."/>
            <person name="Prigge M."/>
            <person name="Reiss B."/>
            <person name="Renner T."/>
            <person name="Rombauts S."/>
            <person name="Rushton P."/>
            <person name="Sanderfoot A."/>
            <person name="Schween G."/>
            <person name="Shiu S.-H."/>
            <person name="Stueber K."/>
            <person name="Theodoulou F.L."/>
            <person name="Tu H."/>
            <person name="Van de Peer Y."/>
            <person name="Verrier P.J."/>
            <person name="Waters E."/>
            <person name="Wood A."/>
            <person name="Yang L."/>
            <person name="Cove D."/>
            <person name="Cuming A."/>
            <person name="Hasebe M."/>
            <person name="Lucas S."/>
            <person name="Mishler D.B."/>
            <person name="Reski R."/>
            <person name="Grigoriev I."/>
            <person name="Quatrano R.S."/>
            <person name="Boore J.L."/>
        </authorList>
    </citation>
    <scope>NUCLEOTIDE SEQUENCE [LARGE SCALE GENOMIC DNA]</scope>
    <source>
        <strain evidence="2 3">cv. Gransden 2004</strain>
    </source>
</reference>
<sequence length="109" mass="12434">MKVSKVNLGTLLVKPAFLALRKKIQMAQPLIDCMGTGFSNSQIRIRKSRIINESAPKVLKDKTITSRYPSWPIGLLNYCGVLNKRNLQKVIWFLVHSSKVKIEVPNWVQ</sequence>
<accession>A0A2K1KQB4</accession>
<evidence type="ECO:0000313" key="1">
    <source>
        <dbReference type="EMBL" id="PNR55992.1"/>
    </source>
</evidence>
<gene>
    <name evidence="1" type="ORF">PHYPA_006889</name>
</gene>
<name>A0A2K1KQB4_PHYPA</name>
<dbReference type="Gramene" id="Pp3c4_28960V3.1">
    <property type="protein sequence ID" value="PAC:32921346.CDS.1"/>
    <property type="gene ID" value="Pp3c4_28960"/>
</dbReference>
<dbReference type="EnsemblPlants" id="Pp3c4_28960V3.1">
    <property type="protein sequence ID" value="PAC:32921346.CDS.1"/>
    <property type="gene ID" value="Pp3c4_28960"/>
</dbReference>
<reference evidence="2" key="3">
    <citation type="submission" date="2020-12" db="UniProtKB">
        <authorList>
            <consortium name="EnsemblPlants"/>
        </authorList>
    </citation>
    <scope>IDENTIFICATION</scope>
</reference>
<evidence type="ECO:0000313" key="2">
    <source>
        <dbReference type="EnsemblPlants" id="PAC:32921346.CDS.1"/>
    </source>
</evidence>
<dbReference type="AlphaFoldDB" id="A0A2K1KQB4"/>
<dbReference type="InParanoid" id="A0A2K1KQB4"/>
<organism evidence="1">
    <name type="scientific">Physcomitrium patens</name>
    <name type="common">Spreading-leaved earth moss</name>
    <name type="synonym">Physcomitrella patens</name>
    <dbReference type="NCBI Taxonomy" id="3218"/>
    <lineage>
        <taxon>Eukaryota</taxon>
        <taxon>Viridiplantae</taxon>
        <taxon>Streptophyta</taxon>
        <taxon>Embryophyta</taxon>
        <taxon>Bryophyta</taxon>
        <taxon>Bryophytina</taxon>
        <taxon>Bryopsida</taxon>
        <taxon>Funariidae</taxon>
        <taxon>Funariales</taxon>
        <taxon>Funariaceae</taxon>
        <taxon>Physcomitrium</taxon>
    </lineage>
</organism>
<protein>
    <submittedName>
        <fullName evidence="1 2">Uncharacterized protein</fullName>
    </submittedName>
</protein>
<reference evidence="1 3" key="2">
    <citation type="journal article" date="2018" name="Plant J.">
        <title>The Physcomitrella patens chromosome-scale assembly reveals moss genome structure and evolution.</title>
        <authorList>
            <person name="Lang D."/>
            <person name="Ullrich K.K."/>
            <person name="Murat F."/>
            <person name="Fuchs J."/>
            <person name="Jenkins J."/>
            <person name="Haas F.B."/>
            <person name="Piednoel M."/>
            <person name="Gundlach H."/>
            <person name="Van Bel M."/>
            <person name="Meyberg R."/>
            <person name="Vives C."/>
            <person name="Morata J."/>
            <person name="Symeonidi A."/>
            <person name="Hiss M."/>
            <person name="Muchero W."/>
            <person name="Kamisugi Y."/>
            <person name="Saleh O."/>
            <person name="Blanc G."/>
            <person name="Decker E.L."/>
            <person name="van Gessel N."/>
            <person name="Grimwood J."/>
            <person name="Hayes R.D."/>
            <person name="Graham S.W."/>
            <person name="Gunter L.E."/>
            <person name="McDaniel S.F."/>
            <person name="Hoernstein S.N.W."/>
            <person name="Larsson A."/>
            <person name="Li F.W."/>
            <person name="Perroud P.F."/>
            <person name="Phillips J."/>
            <person name="Ranjan P."/>
            <person name="Rokshar D.S."/>
            <person name="Rothfels C.J."/>
            <person name="Schneider L."/>
            <person name="Shu S."/>
            <person name="Stevenson D.W."/>
            <person name="Thummler F."/>
            <person name="Tillich M."/>
            <person name="Villarreal Aguilar J.C."/>
            <person name="Widiez T."/>
            <person name="Wong G.K."/>
            <person name="Wymore A."/>
            <person name="Zhang Y."/>
            <person name="Zimmer A.D."/>
            <person name="Quatrano R.S."/>
            <person name="Mayer K.F.X."/>
            <person name="Goodstein D."/>
            <person name="Casacuberta J.M."/>
            <person name="Vandepoele K."/>
            <person name="Reski R."/>
            <person name="Cuming A.C."/>
            <person name="Tuskan G.A."/>
            <person name="Maumus F."/>
            <person name="Salse J."/>
            <person name="Schmutz J."/>
            <person name="Rensing S.A."/>
        </authorList>
    </citation>
    <scope>NUCLEOTIDE SEQUENCE [LARGE SCALE GENOMIC DNA]</scope>
    <source>
        <strain evidence="2 3">cv. Gransden 2004</strain>
    </source>
</reference>
<dbReference type="Proteomes" id="UP000006727">
    <property type="component" value="Chromosome 4"/>
</dbReference>
<dbReference type="EnsemblPlants" id="Pp3c4_28960V3.2">
    <property type="protein sequence ID" value="PAC:32921347.CDS.1"/>
    <property type="gene ID" value="Pp3c4_28960"/>
</dbReference>
<dbReference type="Gramene" id="Pp3c4_28960V3.2">
    <property type="protein sequence ID" value="PAC:32921347.CDS.1"/>
    <property type="gene ID" value="Pp3c4_28960"/>
</dbReference>
<keyword evidence="3" id="KW-1185">Reference proteome</keyword>